<feature type="region of interest" description="Disordered" evidence="5">
    <location>
        <begin position="357"/>
        <end position="383"/>
    </location>
</feature>
<evidence type="ECO:0000313" key="8">
    <source>
        <dbReference type="Ensembl" id="ENSXETP00000103196"/>
    </source>
</evidence>
<dbReference type="InterPro" id="IPR039328">
    <property type="entry name" value="WDR89"/>
</dbReference>
<reference evidence="7" key="2">
    <citation type="journal article" date="2010" name="Science">
        <title>The genome of the Western clawed frog Xenopus tropicalis.</title>
        <authorList>
            <person name="Hellsten U."/>
            <person name="Harland R.M."/>
            <person name="Gilchrist M.J."/>
            <person name="Hendrix D."/>
            <person name="Jurka J."/>
            <person name="Kapitonov V."/>
            <person name="Ovcharenko I."/>
            <person name="Putnam N.H."/>
            <person name="Shu S."/>
            <person name="Taher L."/>
            <person name="Blitz I.L."/>
            <person name="Blumberg B."/>
            <person name="Dichmann D.S."/>
            <person name="Dubchak I."/>
            <person name="Amaya E."/>
            <person name="Detter J.C."/>
            <person name="Fletcher R."/>
            <person name="Gerhard D.S."/>
            <person name="Goodstein D."/>
            <person name="Graves T."/>
            <person name="Grigoriev I.V."/>
            <person name="Grimwood J."/>
            <person name="Kawashima T."/>
            <person name="Lindquist E."/>
            <person name="Lucas S.M."/>
            <person name="Mead P.E."/>
            <person name="Mitros T."/>
            <person name="Ogino H."/>
            <person name="Ohta Y."/>
            <person name="Poliakov A.V."/>
            <person name="Pollet N."/>
            <person name="Robert J."/>
            <person name="Salamov A."/>
            <person name="Sater A.K."/>
            <person name="Schmutz J."/>
            <person name="Terry A."/>
            <person name="Vize P.D."/>
            <person name="Warren W.C."/>
            <person name="Wells D."/>
            <person name="Wills A."/>
            <person name="Wilson R.K."/>
            <person name="Zimmerman L.B."/>
            <person name="Zorn A.M."/>
            <person name="Grainger R."/>
            <person name="Grammer T."/>
            <person name="Khokha M.K."/>
            <person name="Richardson P.M."/>
            <person name="Rokhsar D.S."/>
        </authorList>
    </citation>
    <scope>NUCLEOTIDE SEQUENCE [LARGE SCALE GENOMIC DNA]</scope>
    <source>
        <strain evidence="7">Nigerian</strain>
    </source>
</reference>
<evidence type="ECO:0000313" key="6">
    <source>
        <dbReference type="EMBL" id="AAI71065.1"/>
    </source>
</evidence>
<dbReference type="InterPro" id="IPR015943">
    <property type="entry name" value="WD40/YVTN_repeat-like_dom_sf"/>
</dbReference>
<evidence type="ECO:0000256" key="2">
    <source>
        <dbReference type="ARBA" id="ARBA00022574"/>
    </source>
</evidence>
<dbReference type="PROSITE" id="PS50082">
    <property type="entry name" value="WD_REPEATS_2"/>
    <property type="match status" value="3"/>
</dbReference>
<reference evidence="8" key="3">
    <citation type="submission" date="2021-03" db="UniProtKB">
        <authorList>
            <consortium name="Ensembl"/>
        </authorList>
    </citation>
    <scope>IDENTIFICATION</scope>
</reference>
<dbReference type="Xenbase" id="XB-GENE-1007512">
    <property type="gene designation" value="wdr89"/>
</dbReference>
<gene>
    <name evidence="7" type="primary">wdr89</name>
    <name evidence="6" type="synonym">LOC549358</name>
</gene>
<dbReference type="FunCoup" id="B7ZU11">
    <property type="interactions" value="1465"/>
</dbReference>
<organism evidence="6">
    <name type="scientific">Xenopus tropicalis</name>
    <name type="common">Western clawed frog</name>
    <name type="synonym">Silurana tropicalis</name>
    <dbReference type="NCBI Taxonomy" id="8364"/>
    <lineage>
        <taxon>Eukaryota</taxon>
        <taxon>Metazoa</taxon>
        <taxon>Chordata</taxon>
        <taxon>Craniata</taxon>
        <taxon>Vertebrata</taxon>
        <taxon>Euteleostomi</taxon>
        <taxon>Amphibia</taxon>
        <taxon>Batrachia</taxon>
        <taxon>Anura</taxon>
        <taxon>Pipoidea</taxon>
        <taxon>Pipidae</taxon>
        <taxon>Xenopodinae</taxon>
        <taxon>Xenopus</taxon>
        <taxon>Silurana</taxon>
    </lineage>
</organism>
<reference evidence="6" key="1">
    <citation type="submission" date="2008-11" db="EMBL/GenBank/DDBJ databases">
        <authorList>
            <consortium name="NIH - Xenopus Gene Collection (XGC) project"/>
        </authorList>
    </citation>
    <scope>NUCLEOTIDE SEQUENCE [LARGE SCALE MRNA]</scope>
    <source>
        <tissue evidence="6">Neurula</tissue>
    </source>
</reference>
<dbReference type="PANTHER" id="PTHR22889">
    <property type="entry name" value="WD REPEAT-CONTAINING PROTEIN 89"/>
    <property type="match status" value="1"/>
</dbReference>
<dbReference type="EMBL" id="BC171065">
    <property type="protein sequence ID" value="AAI71065.1"/>
    <property type="molecule type" value="mRNA"/>
</dbReference>
<dbReference type="GeneTree" id="ENSGT00390000006996"/>
<dbReference type="PANTHER" id="PTHR22889:SF0">
    <property type="entry name" value="WD REPEAT-CONTAINING PROTEIN 89"/>
    <property type="match status" value="1"/>
</dbReference>
<feature type="repeat" description="WD" evidence="4">
    <location>
        <begin position="316"/>
        <end position="348"/>
    </location>
</feature>
<dbReference type="AlphaFoldDB" id="B7ZU11"/>
<dbReference type="Ensembl" id="ENSXETT00000116588">
    <property type="protein sequence ID" value="ENSXETP00000103196"/>
    <property type="gene ID" value="ENSXETG00000003583"/>
</dbReference>
<evidence type="ECO:0000256" key="3">
    <source>
        <dbReference type="ARBA" id="ARBA00022737"/>
    </source>
</evidence>
<dbReference type="Ensembl" id="ENSXETT00000114628">
    <property type="protein sequence ID" value="ENSXETP00000106000"/>
    <property type="gene ID" value="ENSXETG00000003583"/>
</dbReference>
<dbReference type="Pfam" id="PF00400">
    <property type="entry name" value="WD40"/>
    <property type="match status" value="3"/>
</dbReference>
<feature type="compositionally biased region" description="Basic residues" evidence="5">
    <location>
        <begin position="372"/>
        <end position="383"/>
    </location>
</feature>
<feature type="repeat" description="WD" evidence="4">
    <location>
        <begin position="66"/>
        <end position="101"/>
    </location>
</feature>
<dbReference type="InterPro" id="IPR001680">
    <property type="entry name" value="WD40_rpt"/>
</dbReference>
<dbReference type="InterPro" id="IPR019775">
    <property type="entry name" value="WD40_repeat_CS"/>
</dbReference>
<protein>
    <recommendedName>
        <fullName evidence="1">WD repeat-containing protein 89</fullName>
    </recommendedName>
</protein>
<dbReference type="SUPFAM" id="SSF50978">
    <property type="entry name" value="WD40 repeat-like"/>
    <property type="match status" value="1"/>
</dbReference>
<dbReference type="Gene3D" id="2.130.10.10">
    <property type="entry name" value="YVTN repeat-like/Quinoprotein amine dehydrogenase"/>
    <property type="match status" value="2"/>
</dbReference>
<keyword evidence="2 4" id="KW-0853">WD repeat</keyword>
<accession>B7ZU11</accession>
<feature type="repeat" description="WD" evidence="4">
    <location>
        <begin position="167"/>
        <end position="209"/>
    </location>
</feature>
<dbReference type="PROSITE" id="PS00678">
    <property type="entry name" value="WD_REPEATS_1"/>
    <property type="match status" value="1"/>
</dbReference>
<dbReference type="Bgee" id="ENSXETG00000003583">
    <property type="expression patterns" value="Expressed in egg cell and 16 other cell types or tissues"/>
</dbReference>
<keyword evidence="3" id="KW-0677">Repeat</keyword>
<evidence type="ECO:0000256" key="4">
    <source>
        <dbReference type="PROSITE-ProRule" id="PRU00221"/>
    </source>
</evidence>
<evidence type="ECO:0000313" key="7">
    <source>
        <dbReference type="Ensembl" id="ENSXETP00000007739"/>
    </source>
</evidence>
<dbReference type="InterPro" id="IPR036322">
    <property type="entry name" value="WD40_repeat_dom_sf"/>
</dbReference>
<name>B7ZU11_XENTR</name>
<evidence type="ECO:0000256" key="1">
    <source>
        <dbReference type="ARBA" id="ARBA00021125"/>
    </source>
</evidence>
<proteinExistence type="evidence at transcript level"/>
<evidence type="ECO:0000256" key="5">
    <source>
        <dbReference type="SAM" id="MobiDB-lite"/>
    </source>
</evidence>
<dbReference type="InParanoid" id="B7ZU11"/>
<dbReference type="SMART" id="SM00320">
    <property type="entry name" value="WD40"/>
    <property type="match status" value="4"/>
</dbReference>
<dbReference type="Ensembl" id="ENSXETT00000007739">
    <property type="protein sequence ID" value="ENSXETP00000007739"/>
    <property type="gene ID" value="ENSXETG00000003583"/>
</dbReference>
<sequence>MEALEEQLSHLHLARRCAVKDKQTYVVDIDLSKPTEGENDEKIAILCSNKSVQLYDKGTMTFIREYNGHPGVLSEVKFSHSNRLILSSACSDGTVKSWDTRVSGTDAIQIFTGYPSNAFISFDISCNDFVVCAGTEKVEEDAFLVFWDARYNSENKSARQDPLGVYAESHFDDITKVCFHPTNPSMVASGSTDGLVNVFNISKDNEDDALDSTCNSDSSVSSLGWAGKDSNQIFCLTHDEGFYWWDLAQIDTNKPITLSKIQDVREEFGMHNVDYLIGGIYHKKEDTLFLVGGSHSGNVNLLKCSNDGVKHLKTLHGGHSATIRSFYWDFGDDSLLTGGEDAQLLIWKQESQGASPLKKDSMKIASSVQQRVRVHNKKSYRTK</sequence>